<keyword evidence="3" id="KW-1185">Reference proteome</keyword>
<dbReference type="SUPFAM" id="SSF160387">
    <property type="entry name" value="NosL/MerB-like"/>
    <property type="match status" value="1"/>
</dbReference>
<organism evidence="2 3">
    <name type="scientific">Pontibacter populi</name>
    <dbReference type="NCBI Taxonomy" id="890055"/>
    <lineage>
        <taxon>Bacteria</taxon>
        <taxon>Pseudomonadati</taxon>
        <taxon>Bacteroidota</taxon>
        <taxon>Cytophagia</taxon>
        <taxon>Cytophagales</taxon>
        <taxon>Hymenobacteraceae</taxon>
        <taxon>Pontibacter</taxon>
    </lineage>
</organism>
<feature type="chain" id="PRO_5045807203" evidence="1">
    <location>
        <begin position="22"/>
        <end position="152"/>
    </location>
</feature>
<dbReference type="Proteomes" id="UP001476807">
    <property type="component" value="Unassembled WGS sequence"/>
</dbReference>
<comment type="caution">
    <text evidence="2">The sequence shown here is derived from an EMBL/GenBank/DDBJ whole genome shotgun (WGS) entry which is preliminary data.</text>
</comment>
<dbReference type="PANTHER" id="PTHR41247:SF1">
    <property type="entry name" value="HTH-TYPE TRANSCRIPTIONAL REPRESSOR YCNK"/>
    <property type="match status" value="1"/>
</dbReference>
<protein>
    <submittedName>
        <fullName evidence="2">Nitrous oxide reductase accessory protein NosL</fullName>
    </submittedName>
</protein>
<feature type="signal peptide" evidence="1">
    <location>
        <begin position="1"/>
        <end position="21"/>
    </location>
</feature>
<dbReference type="EMBL" id="JBEOKT010000003">
    <property type="protein sequence ID" value="MER2996767.1"/>
    <property type="molecule type" value="Genomic_DNA"/>
</dbReference>
<accession>A0ABV1RRI3</accession>
<reference evidence="2 3" key="1">
    <citation type="submission" date="2024-06" db="EMBL/GenBank/DDBJ databases">
        <title>Pontibacter populi HYL7-15.</title>
        <authorList>
            <person name="Kim M.K."/>
        </authorList>
    </citation>
    <scope>NUCLEOTIDE SEQUENCE [LARGE SCALE GENOMIC DNA]</scope>
    <source>
        <strain evidence="2 3">HYL7-15</strain>
    </source>
</reference>
<dbReference type="PROSITE" id="PS51257">
    <property type="entry name" value="PROKAR_LIPOPROTEIN"/>
    <property type="match status" value="1"/>
</dbReference>
<keyword evidence="1" id="KW-0732">Signal</keyword>
<dbReference type="InterPro" id="IPR008719">
    <property type="entry name" value="N2O_reductase_NosL"/>
</dbReference>
<proteinExistence type="predicted"/>
<dbReference type="PANTHER" id="PTHR41247">
    <property type="entry name" value="HTH-TYPE TRANSCRIPTIONAL REPRESSOR YCNK"/>
    <property type="match status" value="1"/>
</dbReference>
<evidence type="ECO:0000313" key="2">
    <source>
        <dbReference type="EMBL" id="MER2996767.1"/>
    </source>
</evidence>
<sequence length="152" mass="16875">MRNLKAYLYSLGLIVLLGCQAEPKPIAYGQANCTHCNMTVSDNRYGAELVNDKGKAHFFDSAECLLAYVTENQEQGQKAAYLLVTDFTKPGELTAARNAYFLQTKKLPSPMGMFLTAVTNKATATNMQQEYGGRLLTWKEALLAVQNNERPE</sequence>
<evidence type="ECO:0000313" key="3">
    <source>
        <dbReference type="Proteomes" id="UP001476807"/>
    </source>
</evidence>
<dbReference type="Pfam" id="PF05573">
    <property type="entry name" value="NosL"/>
    <property type="match status" value="1"/>
</dbReference>
<name>A0ABV1RRI3_9BACT</name>
<gene>
    <name evidence="2" type="ORF">ABS362_04370</name>
</gene>
<evidence type="ECO:0000256" key="1">
    <source>
        <dbReference type="SAM" id="SignalP"/>
    </source>
</evidence>
<dbReference type="RefSeq" id="WP_350411096.1">
    <property type="nucleotide sequence ID" value="NZ_JBEOKT010000003.1"/>
</dbReference>